<dbReference type="NCBIfam" id="TIGR03705">
    <property type="entry name" value="poly_P_kin"/>
    <property type="match status" value="1"/>
</dbReference>
<dbReference type="EMBL" id="AYZJ01000002">
    <property type="protein sequence ID" value="KRN25906.1"/>
    <property type="molecule type" value="Genomic_DNA"/>
</dbReference>
<evidence type="ECO:0000256" key="9">
    <source>
        <dbReference type="RuleBase" id="RU003800"/>
    </source>
</evidence>
<dbReference type="Pfam" id="PF13089">
    <property type="entry name" value="PP_kinase_N"/>
    <property type="match status" value="1"/>
</dbReference>
<keyword evidence="5 8" id="KW-0418">Kinase</keyword>
<evidence type="ECO:0000256" key="4">
    <source>
        <dbReference type="ARBA" id="ARBA00022741"/>
    </source>
</evidence>
<dbReference type="NCBIfam" id="NF003917">
    <property type="entry name" value="PRK05443.1-1"/>
    <property type="match status" value="1"/>
</dbReference>
<name>A0A0R2FBR6_9LACO</name>
<dbReference type="InterPro" id="IPR025198">
    <property type="entry name" value="PPK_N_dom"/>
</dbReference>
<reference evidence="15 16" key="1">
    <citation type="journal article" date="2015" name="Genome Announc.">
        <title>Expanding the biotechnology potential of lactobacilli through comparative genomics of 213 strains and associated genera.</title>
        <authorList>
            <person name="Sun Z."/>
            <person name="Harris H.M."/>
            <person name="McCann A."/>
            <person name="Guo C."/>
            <person name="Argimon S."/>
            <person name="Zhang W."/>
            <person name="Yang X."/>
            <person name="Jeffery I.B."/>
            <person name="Cooney J.C."/>
            <person name="Kagawa T.F."/>
            <person name="Liu W."/>
            <person name="Song Y."/>
            <person name="Salvetti E."/>
            <person name="Wrobel A."/>
            <person name="Rasinkangas P."/>
            <person name="Parkhill J."/>
            <person name="Rea M.C."/>
            <person name="O'Sullivan O."/>
            <person name="Ritari J."/>
            <person name="Douillard F.P."/>
            <person name="Paul Ross R."/>
            <person name="Yang R."/>
            <person name="Briner A.E."/>
            <person name="Felis G.E."/>
            <person name="de Vos W.M."/>
            <person name="Barrangou R."/>
            <person name="Klaenhammer T.R."/>
            <person name="Caufield P.W."/>
            <person name="Cui Y."/>
            <person name="Zhang H."/>
            <person name="O'Toole P.W."/>
        </authorList>
    </citation>
    <scope>NUCLEOTIDE SEQUENCE [LARGE SCALE GENOMIC DNA]</scope>
    <source>
        <strain evidence="15 16">DSM 22697</strain>
    </source>
</reference>
<comment type="PTM">
    <text evidence="8 9">An intermediate of this reaction is the autophosphorylated ppk in which a phosphate is covalently linked to a histidine residue through a N-P bond.</text>
</comment>
<feature type="region of interest" description="Disordered" evidence="10">
    <location>
        <begin position="695"/>
        <end position="732"/>
    </location>
</feature>
<dbReference type="InterPro" id="IPR003414">
    <property type="entry name" value="PP_kinase"/>
</dbReference>
<gene>
    <name evidence="8" type="primary">ppk</name>
    <name evidence="15" type="ORF">FC75_GL002041</name>
</gene>
<dbReference type="Pfam" id="PF02503">
    <property type="entry name" value="PP_kinase"/>
    <property type="match status" value="1"/>
</dbReference>
<feature type="binding site" evidence="8">
    <location>
        <position position="577"/>
    </location>
    <ligand>
        <name>ATP</name>
        <dbReference type="ChEBI" id="CHEBI:30616"/>
    </ligand>
</feature>
<dbReference type="GO" id="GO:0009358">
    <property type="term" value="C:polyphosphate kinase complex"/>
    <property type="evidence" value="ECO:0007669"/>
    <property type="project" value="InterPro"/>
</dbReference>
<evidence type="ECO:0000256" key="10">
    <source>
        <dbReference type="SAM" id="MobiDB-lite"/>
    </source>
</evidence>
<dbReference type="SUPFAM" id="SSF140356">
    <property type="entry name" value="PPK N-terminal domain-like"/>
    <property type="match status" value="1"/>
</dbReference>
<evidence type="ECO:0000256" key="3">
    <source>
        <dbReference type="ARBA" id="ARBA00022723"/>
    </source>
</evidence>
<accession>A0A0R2FBR6</accession>
<comment type="cofactor">
    <cofactor evidence="8">
        <name>Mg(2+)</name>
        <dbReference type="ChEBI" id="CHEBI:18420"/>
    </cofactor>
</comment>
<organism evidence="15 16">
    <name type="scientific">Lacticaseibacillus camelliae DSM 22697 = JCM 13995</name>
    <dbReference type="NCBI Taxonomy" id="1423730"/>
    <lineage>
        <taxon>Bacteria</taxon>
        <taxon>Bacillati</taxon>
        <taxon>Bacillota</taxon>
        <taxon>Bacilli</taxon>
        <taxon>Lactobacillales</taxon>
        <taxon>Lactobacillaceae</taxon>
        <taxon>Lacticaseibacillus</taxon>
    </lineage>
</organism>
<dbReference type="Gene3D" id="1.20.58.310">
    <property type="entry name" value="Polyphosphate kinase N-terminal domain"/>
    <property type="match status" value="1"/>
</dbReference>
<evidence type="ECO:0000259" key="11">
    <source>
        <dbReference type="Pfam" id="PF02503"/>
    </source>
</evidence>
<feature type="domain" description="Polyphosphate kinase C-terminal" evidence="13">
    <location>
        <begin position="516"/>
        <end position="687"/>
    </location>
</feature>
<protein>
    <recommendedName>
        <fullName evidence="8 9">Polyphosphate kinase</fullName>
        <ecNumber evidence="8 9">2.7.4.1</ecNumber>
    </recommendedName>
    <alternativeName>
        <fullName evidence="8">ATP-polyphosphate phosphotransferase</fullName>
    </alternativeName>
    <alternativeName>
        <fullName evidence="8">Polyphosphoric acid kinase</fullName>
    </alternativeName>
</protein>
<keyword evidence="16" id="KW-1185">Reference proteome</keyword>
<evidence type="ECO:0000259" key="13">
    <source>
        <dbReference type="Pfam" id="PF13090"/>
    </source>
</evidence>
<dbReference type="SUPFAM" id="SSF56024">
    <property type="entry name" value="Phospholipase D/nuclease"/>
    <property type="match status" value="2"/>
</dbReference>
<evidence type="ECO:0000256" key="6">
    <source>
        <dbReference type="ARBA" id="ARBA00022840"/>
    </source>
</evidence>
<keyword evidence="3 8" id="KW-0479">Metal-binding</keyword>
<dbReference type="SUPFAM" id="SSF143724">
    <property type="entry name" value="PHP14-like"/>
    <property type="match status" value="1"/>
</dbReference>
<dbReference type="Pfam" id="PF13090">
    <property type="entry name" value="PP_kinase_C"/>
    <property type="match status" value="1"/>
</dbReference>
<keyword evidence="2 8" id="KW-0808">Transferase</keyword>
<dbReference type="GO" id="GO:0008976">
    <property type="term" value="F:polyphosphate kinase activity"/>
    <property type="evidence" value="ECO:0007669"/>
    <property type="project" value="UniProtKB-UniRule"/>
</dbReference>
<dbReference type="InterPro" id="IPR024953">
    <property type="entry name" value="PP_kinase_middle"/>
</dbReference>
<dbReference type="HAMAP" id="MF_00347">
    <property type="entry name" value="Polyphosphate_kinase"/>
    <property type="match status" value="1"/>
</dbReference>
<dbReference type="Proteomes" id="UP000050865">
    <property type="component" value="Unassembled WGS sequence"/>
</dbReference>
<evidence type="ECO:0000259" key="14">
    <source>
        <dbReference type="Pfam" id="PF17941"/>
    </source>
</evidence>
<dbReference type="NCBIfam" id="NF003918">
    <property type="entry name" value="PRK05443.1-2"/>
    <property type="match status" value="1"/>
</dbReference>
<feature type="domain" description="Polyphosphate kinase C-terminal" evidence="14">
    <location>
        <begin position="344"/>
        <end position="509"/>
    </location>
</feature>
<dbReference type="GO" id="GO:0046872">
    <property type="term" value="F:metal ion binding"/>
    <property type="evidence" value="ECO:0007669"/>
    <property type="project" value="UniProtKB-KW"/>
</dbReference>
<dbReference type="PANTHER" id="PTHR30218">
    <property type="entry name" value="POLYPHOSPHATE KINASE"/>
    <property type="match status" value="1"/>
</dbReference>
<evidence type="ECO:0000256" key="7">
    <source>
        <dbReference type="ARBA" id="ARBA00022842"/>
    </source>
</evidence>
<dbReference type="EC" id="2.7.4.1" evidence="8 9"/>
<evidence type="ECO:0000313" key="16">
    <source>
        <dbReference type="Proteomes" id="UP000050865"/>
    </source>
</evidence>
<evidence type="ECO:0000256" key="2">
    <source>
        <dbReference type="ARBA" id="ARBA00022679"/>
    </source>
</evidence>
<feature type="binding site" evidence="8">
    <location>
        <position position="605"/>
    </location>
    <ligand>
        <name>ATP</name>
        <dbReference type="ChEBI" id="CHEBI:30616"/>
    </ligand>
</feature>
<dbReference type="RefSeq" id="WP_056988681.1">
    <property type="nucleotide sequence ID" value="NZ_AYZJ01000002.1"/>
</dbReference>
<comment type="catalytic activity">
    <reaction evidence="8 9">
        <text>[phosphate](n) + ATP = [phosphate](n+1) + ADP</text>
        <dbReference type="Rhea" id="RHEA:19573"/>
        <dbReference type="Rhea" id="RHEA-COMP:9859"/>
        <dbReference type="Rhea" id="RHEA-COMP:14280"/>
        <dbReference type="ChEBI" id="CHEBI:16838"/>
        <dbReference type="ChEBI" id="CHEBI:30616"/>
        <dbReference type="ChEBI" id="CHEBI:456216"/>
        <dbReference type="EC" id="2.7.4.1"/>
    </reaction>
</comment>
<keyword evidence="4 8" id="KW-0547">Nucleotide-binding</keyword>
<comment type="caution">
    <text evidence="15">The sequence shown here is derived from an EMBL/GenBank/DDBJ whole genome shotgun (WGS) entry which is preliminary data.</text>
</comment>
<dbReference type="PATRIC" id="fig|1423730.4.peg.2123"/>
<feature type="active site" description="Phosphohistidine intermediate" evidence="8">
    <location>
        <position position="448"/>
    </location>
</feature>
<evidence type="ECO:0000256" key="8">
    <source>
        <dbReference type="HAMAP-Rule" id="MF_00347"/>
    </source>
</evidence>
<dbReference type="NCBIfam" id="NF003921">
    <property type="entry name" value="PRK05443.2-2"/>
    <property type="match status" value="1"/>
</dbReference>
<dbReference type="CDD" id="cd09165">
    <property type="entry name" value="PLDc_PaPPK1_C1_like"/>
    <property type="match status" value="1"/>
</dbReference>
<dbReference type="Gene3D" id="3.30.870.10">
    <property type="entry name" value="Endonuclease Chain A"/>
    <property type="match status" value="2"/>
</dbReference>
<feature type="binding site" evidence="8">
    <location>
        <position position="388"/>
    </location>
    <ligand>
        <name>Mg(2+)</name>
        <dbReference type="ChEBI" id="CHEBI:18420"/>
    </ligand>
</feature>
<keyword evidence="6 8" id="KW-0067">ATP-binding</keyword>
<keyword evidence="1 8" id="KW-0597">Phosphoprotein</keyword>
<dbReference type="NCBIfam" id="NF003920">
    <property type="entry name" value="PRK05443.2-1"/>
    <property type="match status" value="1"/>
</dbReference>
<feature type="domain" description="Polyphosphate kinase N-terminal" evidence="12">
    <location>
        <begin position="14"/>
        <end position="119"/>
    </location>
</feature>
<dbReference type="AlphaFoldDB" id="A0A0R2FBR6"/>
<dbReference type="InterPro" id="IPR025200">
    <property type="entry name" value="PPK_C_dom2"/>
</dbReference>
<comment type="function">
    <text evidence="8 9">Catalyzes the reversible transfer of the terminal phosphate of ATP to form a long-chain polyphosphate (polyP).</text>
</comment>
<dbReference type="GO" id="GO:0005524">
    <property type="term" value="F:ATP binding"/>
    <property type="evidence" value="ECO:0007669"/>
    <property type="project" value="UniProtKB-KW"/>
</dbReference>
<evidence type="ECO:0000256" key="5">
    <source>
        <dbReference type="ARBA" id="ARBA00022777"/>
    </source>
</evidence>
<dbReference type="PANTHER" id="PTHR30218:SF0">
    <property type="entry name" value="POLYPHOSPHATE KINASE"/>
    <property type="match status" value="1"/>
</dbReference>
<dbReference type="Gene3D" id="3.30.1840.10">
    <property type="entry name" value="Polyphosphate kinase middle domain"/>
    <property type="match status" value="1"/>
</dbReference>
<feature type="binding site" evidence="8">
    <location>
        <position position="418"/>
    </location>
    <ligand>
        <name>Mg(2+)</name>
        <dbReference type="ChEBI" id="CHEBI:18420"/>
    </ligand>
</feature>
<dbReference type="FunFam" id="3.30.870.10:FF:000001">
    <property type="entry name" value="Polyphosphate kinase"/>
    <property type="match status" value="1"/>
</dbReference>
<proteinExistence type="inferred from homology"/>
<evidence type="ECO:0000259" key="12">
    <source>
        <dbReference type="Pfam" id="PF13089"/>
    </source>
</evidence>
<dbReference type="InterPro" id="IPR041108">
    <property type="entry name" value="PP_kinase_C_1"/>
</dbReference>
<feature type="compositionally biased region" description="Low complexity" evidence="10">
    <location>
        <begin position="695"/>
        <end position="704"/>
    </location>
</feature>
<comment type="similarity">
    <text evidence="8 9">Belongs to the polyphosphate kinase 1 (PPK1) family.</text>
</comment>
<dbReference type="InterPro" id="IPR036832">
    <property type="entry name" value="PPK_N_dom_sf"/>
</dbReference>
<feature type="binding site" evidence="8">
    <location>
        <position position="52"/>
    </location>
    <ligand>
        <name>ATP</name>
        <dbReference type="ChEBI" id="CHEBI:30616"/>
    </ligand>
</feature>
<evidence type="ECO:0000313" key="15">
    <source>
        <dbReference type="EMBL" id="KRN25906.1"/>
    </source>
</evidence>
<dbReference type="STRING" id="1423730.FC75_GL002041"/>
<keyword evidence="7 8" id="KW-0460">Magnesium</keyword>
<dbReference type="PIRSF" id="PIRSF015589">
    <property type="entry name" value="PP_kinase"/>
    <property type="match status" value="1"/>
</dbReference>
<feature type="domain" description="Polyphosphate kinase middle" evidence="11">
    <location>
        <begin position="129"/>
        <end position="317"/>
    </location>
</feature>
<feature type="binding site" evidence="8">
    <location>
        <position position="481"/>
    </location>
    <ligand>
        <name>ATP</name>
        <dbReference type="ChEBI" id="CHEBI:30616"/>
    </ligand>
</feature>
<evidence type="ECO:0000256" key="1">
    <source>
        <dbReference type="ARBA" id="ARBA00022553"/>
    </source>
</evidence>
<dbReference type="CDD" id="cd09168">
    <property type="entry name" value="PLDc_PaPPK1_C2_like"/>
    <property type="match status" value="1"/>
</dbReference>
<dbReference type="GO" id="GO:0006799">
    <property type="term" value="P:polyphosphate biosynthetic process"/>
    <property type="evidence" value="ECO:0007669"/>
    <property type="project" value="UniProtKB-UniRule"/>
</dbReference>
<dbReference type="InterPro" id="IPR036830">
    <property type="entry name" value="PP_kinase_middle_dom_sf"/>
</dbReference>
<dbReference type="Pfam" id="PF17941">
    <property type="entry name" value="PP_kinase_C_1"/>
    <property type="match status" value="1"/>
</dbReference>
<sequence length="732" mass="82942">MSKKGVDFANSKNFTNRELSWLAFNDRVLEEARDKSNPLLERVGFLAITQSNLDEFFNVRVASLRKMVAVDYVTPDAAGLTPLQQLAGIAKDAHAMVDKQYSTWTRSLAPRLDELNIHLLTPDQLSPRQVEFCRDYFVQELYPVLTPMGVDPTRPFPFLANNSLNLAIRLQRPEDKDNAAGDDKDEKNRSFAMVQIPDVFPRVLRLPDGENDFILLENVISKHLGALFVGAKIRETALFRVTRDMDLDVAEEDASDLMKEIQSQLKKRQRGKVMRLEIDANMSKFLRKRLIKGLGVEKENDIYAIKGPIDLNVLSKLVKQVRGHDELKYPPFTPYLDQHLVSGNLFDQIRDHDIFMQHPYDSFTPVVEFIHQAALDPQVLAVKMTLYRVSSKSPIISYLKLAAQNGKQVTVLVELKARFDEENNVHWAQELERAGCHVIYGLVGLKTHCKLALVVRRDEDGIRRYMHMATGNYNDVTARVYTDMGLFTADTEMGTDASNIFNMLSGFSEPAYFNKLVIAPLGIRDFLKEQIDAEISEAKAGRPAEIRMKMNSLSDTEMILALYKASAAGVKIHLLVRGICNLKVGIPGVSENITVHSIVGRFLEHSRIYYFYAGGAEHLYLSSADLMKRNLSRRVELLFPILQDDIHDQICQIYQTLWDDNVKTRVLQPDNSWARVDRRGVNPLNAQETFLEQAAAKTAAQAAHKQQEAPVDPSSARHFTPLTAPEDQEDDE</sequence>